<keyword evidence="3" id="KW-1003">Cell membrane</keyword>
<proteinExistence type="inferred from homology"/>
<evidence type="ECO:0000313" key="9">
    <source>
        <dbReference type="Proteomes" id="UP000481872"/>
    </source>
</evidence>
<organism evidence="8 9">
    <name type="scientific">Clostridium senegalense</name>
    <dbReference type="NCBI Taxonomy" id="1465809"/>
    <lineage>
        <taxon>Bacteria</taxon>
        <taxon>Bacillati</taxon>
        <taxon>Bacillota</taxon>
        <taxon>Clostridia</taxon>
        <taxon>Eubacteriales</taxon>
        <taxon>Clostridiaceae</taxon>
        <taxon>Clostridium</taxon>
    </lineage>
</organism>
<dbReference type="GO" id="GO:0015109">
    <property type="term" value="F:chromate transmembrane transporter activity"/>
    <property type="evidence" value="ECO:0007669"/>
    <property type="project" value="InterPro"/>
</dbReference>
<comment type="subcellular location">
    <subcellularLocation>
        <location evidence="1">Cell membrane</location>
        <topology evidence="1">Multi-pass membrane protein</topology>
    </subcellularLocation>
</comment>
<dbReference type="InterPro" id="IPR052518">
    <property type="entry name" value="CHR_Transporter"/>
</dbReference>
<dbReference type="GO" id="GO:0005886">
    <property type="term" value="C:plasma membrane"/>
    <property type="evidence" value="ECO:0007669"/>
    <property type="project" value="UniProtKB-SubCell"/>
</dbReference>
<comment type="caution">
    <text evidence="8">The sequence shown here is derived from an EMBL/GenBank/DDBJ whole genome shotgun (WGS) entry which is preliminary data.</text>
</comment>
<keyword evidence="4 7" id="KW-0812">Transmembrane</keyword>
<evidence type="ECO:0000256" key="3">
    <source>
        <dbReference type="ARBA" id="ARBA00022475"/>
    </source>
</evidence>
<dbReference type="EMBL" id="JAAGPU010000020">
    <property type="protein sequence ID" value="NEU05412.1"/>
    <property type="molecule type" value="Genomic_DNA"/>
</dbReference>
<dbReference type="InterPro" id="IPR003370">
    <property type="entry name" value="Chromate_transpt"/>
</dbReference>
<evidence type="ECO:0000256" key="5">
    <source>
        <dbReference type="ARBA" id="ARBA00022989"/>
    </source>
</evidence>
<dbReference type="RefSeq" id="WP_061995712.1">
    <property type="nucleotide sequence ID" value="NZ_JAAGPU010000020.1"/>
</dbReference>
<name>A0A6M0H762_9CLOT</name>
<evidence type="ECO:0000256" key="6">
    <source>
        <dbReference type="ARBA" id="ARBA00023136"/>
    </source>
</evidence>
<feature type="transmembrane region" description="Helical" evidence="7">
    <location>
        <begin position="142"/>
        <end position="171"/>
    </location>
</feature>
<dbReference type="Proteomes" id="UP000481872">
    <property type="component" value="Unassembled WGS sequence"/>
</dbReference>
<dbReference type="PANTHER" id="PTHR43663">
    <property type="entry name" value="CHROMATE TRANSPORT PROTEIN-RELATED"/>
    <property type="match status" value="1"/>
</dbReference>
<keyword evidence="6 7" id="KW-0472">Membrane</keyword>
<evidence type="ECO:0000313" key="8">
    <source>
        <dbReference type="EMBL" id="NEU05412.1"/>
    </source>
</evidence>
<feature type="transmembrane region" description="Helical" evidence="7">
    <location>
        <begin position="76"/>
        <end position="99"/>
    </location>
</feature>
<accession>A0A6M0H762</accession>
<evidence type="ECO:0000256" key="7">
    <source>
        <dbReference type="SAM" id="Phobius"/>
    </source>
</evidence>
<evidence type="ECO:0000256" key="1">
    <source>
        <dbReference type="ARBA" id="ARBA00004651"/>
    </source>
</evidence>
<keyword evidence="9" id="KW-1185">Reference proteome</keyword>
<sequence length="178" mass="19453">MQKLLKMFFTFLKIGSFTFGGGYAMIPLIEKEVVEVNQWLSKDEFLEILVIAQSFPGALAVNSSTFIGYKIGKFPGAILGLLGVTLPSFGIILIIAMFFSKFRNLAIVERMFSGINAAVPLLVLVAVVSLSKSVKKSTNNIMIVIITVILTAFLNVNPVIIIILAALYGIFCNRKKVS</sequence>
<gene>
    <name evidence="8" type="ORF">G3M99_11205</name>
</gene>
<reference evidence="8 9" key="1">
    <citation type="submission" date="2020-02" db="EMBL/GenBank/DDBJ databases">
        <title>Genome assembly of a novel Clostridium senegalense strain.</title>
        <authorList>
            <person name="Gupta T.B."/>
            <person name="Jauregui R."/>
            <person name="Maclean P."/>
            <person name="Nawarathana A."/>
            <person name="Brightwell G."/>
        </authorList>
    </citation>
    <scope>NUCLEOTIDE SEQUENCE [LARGE SCALE GENOMIC DNA]</scope>
    <source>
        <strain evidence="8 9">AGRFS4</strain>
    </source>
</reference>
<evidence type="ECO:0000256" key="4">
    <source>
        <dbReference type="ARBA" id="ARBA00022692"/>
    </source>
</evidence>
<comment type="similarity">
    <text evidence="2">Belongs to the chromate ion transporter (CHR) (TC 2.A.51) family.</text>
</comment>
<dbReference type="AlphaFoldDB" id="A0A6M0H762"/>
<feature type="transmembrane region" description="Helical" evidence="7">
    <location>
        <begin position="111"/>
        <end position="130"/>
    </location>
</feature>
<dbReference type="PANTHER" id="PTHR43663:SF2">
    <property type="entry name" value="CHROMATE TRANSPORT PROTEIN-RELATED"/>
    <property type="match status" value="1"/>
</dbReference>
<evidence type="ECO:0000256" key="2">
    <source>
        <dbReference type="ARBA" id="ARBA00005262"/>
    </source>
</evidence>
<protein>
    <submittedName>
        <fullName evidence="8">Chromate transporter</fullName>
    </submittedName>
</protein>
<keyword evidence="5 7" id="KW-1133">Transmembrane helix</keyword>
<dbReference type="Pfam" id="PF02417">
    <property type="entry name" value="Chromate_transp"/>
    <property type="match status" value="1"/>
</dbReference>